<evidence type="ECO:0000313" key="3">
    <source>
        <dbReference type="EMBL" id="KAF6757863.1"/>
    </source>
</evidence>
<feature type="compositionally biased region" description="Polar residues" evidence="1">
    <location>
        <begin position="109"/>
        <end position="119"/>
    </location>
</feature>
<name>A0A8H6M6R0_9AGAR</name>
<keyword evidence="4" id="KW-1185">Reference proteome</keyword>
<dbReference type="Proteomes" id="UP000521943">
    <property type="component" value="Unassembled WGS sequence"/>
</dbReference>
<feature type="region of interest" description="Disordered" evidence="1">
    <location>
        <begin position="94"/>
        <end position="119"/>
    </location>
</feature>
<dbReference type="AlphaFoldDB" id="A0A8H6M6R0"/>
<keyword evidence="2" id="KW-0732">Signal</keyword>
<evidence type="ECO:0000256" key="2">
    <source>
        <dbReference type="SAM" id="SignalP"/>
    </source>
</evidence>
<evidence type="ECO:0000313" key="4">
    <source>
        <dbReference type="Proteomes" id="UP000521943"/>
    </source>
</evidence>
<protein>
    <recommendedName>
        <fullName evidence="5">Secreted protein</fullName>
    </recommendedName>
</protein>
<evidence type="ECO:0008006" key="5">
    <source>
        <dbReference type="Google" id="ProtNLM"/>
    </source>
</evidence>
<proteinExistence type="predicted"/>
<evidence type="ECO:0000256" key="1">
    <source>
        <dbReference type="SAM" id="MobiDB-lite"/>
    </source>
</evidence>
<sequence>MFVLCIHALLGPNRVYAILLTVLCAASQTVTATHIHPFAMARLLTRRAAFTSEEELHMATWLFAGTNPIADERTAPSSPYRGPSSFTRKEIRLSERTSHPRAHGLNRPLSPTVNSTSDQNFHPCIGEAYVFQKRGWRDDEALEEGDVPPPKRNIGWQWRASESATRLARRRSIRSPTPGLAYPSDPWRRAPDARHVVRRRQ</sequence>
<dbReference type="EMBL" id="JACGCI010000020">
    <property type="protein sequence ID" value="KAF6757863.1"/>
    <property type="molecule type" value="Genomic_DNA"/>
</dbReference>
<gene>
    <name evidence="3" type="ORF">DFP72DRAFT_1043906</name>
</gene>
<reference evidence="3 4" key="1">
    <citation type="submission" date="2020-07" db="EMBL/GenBank/DDBJ databases">
        <title>Comparative genomics of pyrophilous fungi reveals a link between fire events and developmental genes.</title>
        <authorList>
            <consortium name="DOE Joint Genome Institute"/>
            <person name="Steindorff A.S."/>
            <person name="Carver A."/>
            <person name="Calhoun S."/>
            <person name="Stillman K."/>
            <person name="Liu H."/>
            <person name="Lipzen A."/>
            <person name="Pangilinan J."/>
            <person name="Labutti K."/>
            <person name="Bruns T.D."/>
            <person name="Grigoriev I.V."/>
        </authorList>
    </citation>
    <scope>NUCLEOTIDE SEQUENCE [LARGE SCALE GENOMIC DNA]</scope>
    <source>
        <strain evidence="3 4">CBS 144469</strain>
    </source>
</reference>
<feature type="chain" id="PRO_5034470831" description="Secreted protein" evidence="2">
    <location>
        <begin position="18"/>
        <end position="201"/>
    </location>
</feature>
<feature type="region of interest" description="Disordered" evidence="1">
    <location>
        <begin position="167"/>
        <end position="201"/>
    </location>
</feature>
<comment type="caution">
    <text evidence="3">The sequence shown here is derived from an EMBL/GenBank/DDBJ whole genome shotgun (WGS) entry which is preliminary data.</text>
</comment>
<feature type="signal peptide" evidence="2">
    <location>
        <begin position="1"/>
        <end position="17"/>
    </location>
</feature>
<organism evidence="3 4">
    <name type="scientific">Ephemerocybe angulata</name>
    <dbReference type="NCBI Taxonomy" id="980116"/>
    <lineage>
        <taxon>Eukaryota</taxon>
        <taxon>Fungi</taxon>
        <taxon>Dikarya</taxon>
        <taxon>Basidiomycota</taxon>
        <taxon>Agaricomycotina</taxon>
        <taxon>Agaricomycetes</taxon>
        <taxon>Agaricomycetidae</taxon>
        <taxon>Agaricales</taxon>
        <taxon>Agaricineae</taxon>
        <taxon>Psathyrellaceae</taxon>
        <taxon>Ephemerocybe</taxon>
    </lineage>
</organism>
<accession>A0A8H6M6R0</accession>
<feature type="compositionally biased region" description="Basic and acidic residues" evidence="1">
    <location>
        <begin position="186"/>
        <end position="195"/>
    </location>
</feature>